<dbReference type="Proteomes" id="UP000001056">
    <property type="component" value="Unassembled WGS sequence"/>
</dbReference>
<evidence type="ECO:0000313" key="3">
    <source>
        <dbReference type="EMBL" id="EAQ85541.1"/>
    </source>
</evidence>
<dbReference type="CDD" id="cd22541">
    <property type="entry name" value="SP5_N"/>
    <property type="match status" value="1"/>
</dbReference>
<name>Q2GR49_CHAGB</name>
<dbReference type="HOGENOM" id="CLU_004471_2_3_1"/>
<dbReference type="InterPro" id="IPR003593">
    <property type="entry name" value="AAA+_ATPase"/>
</dbReference>
<dbReference type="OrthoDB" id="10042665at2759"/>
<feature type="compositionally biased region" description="Low complexity" evidence="1">
    <location>
        <begin position="1050"/>
        <end position="1059"/>
    </location>
</feature>
<dbReference type="SMART" id="SM00382">
    <property type="entry name" value="AAA"/>
    <property type="match status" value="1"/>
</dbReference>
<feature type="region of interest" description="Disordered" evidence="1">
    <location>
        <begin position="1"/>
        <end position="102"/>
    </location>
</feature>
<dbReference type="Pfam" id="PF22942">
    <property type="entry name" value="DUF7025"/>
    <property type="match status" value="1"/>
</dbReference>
<reference evidence="4" key="1">
    <citation type="journal article" date="2015" name="Genome Announc.">
        <title>Draft genome sequence of the cellulolytic fungus Chaetomium globosum.</title>
        <authorList>
            <person name="Cuomo C.A."/>
            <person name="Untereiner W.A."/>
            <person name="Ma L.-J."/>
            <person name="Grabherr M."/>
            <person name="Birren B.W."/>
        </authorList>
    </citation>
    <scope>NUCLEOTIDE SEQUENCE [LARGE SCALE GENOMIC DNA]</scope>
    <source>
        <strain evidence="4">ATCC 6205 / CBS 148.51 / DSM 1962 / NBRC 6347 / NRRL 1970</strain>
    </source>
</reference>
<dbReference type="Pfam" id="PF23232">
    <property type="entry name" value="AAA_lid_13"/>
    <property type="match status" value="1"/>
</dbReference>
<dbReference type="EMBL" id="CH408034">
    <property type="protein sequence ID" value="EAQ85541.1"/>
    <property type="molecule type" value="Genomic_DNA"/>
</dbReference>
<dbReference type="InterPro" id="IPR054289">
    <property type="entry name" value="DUF7025"/>
</dbReference>
<feature type="compositionally biased region" description="Basic and acidic residues" evidence="1">
    <location>
        <begin position="893"/>
        <end position="915"/>
    </location>
</feature>
<dbReference type="Pfam" id="PF00004">
    <property type="entry name" value="AAA"/>
    <property type="match status" value="1"/>
</dbReference>
<sequence>MLPPAVEGTAVDEVAPPMLEVFNYEDREDSEPSDTDHSEGERPQTQQTPQPPAPLPTQREASGRGGLDATASSQPPGPLPPQGEAGRRERPDAAAGLQPPPDVPIIAQARRCTFEQFVNRFSPEEAGYAIEYLEAGTELGLEMAKEVGRRRLAKVKGYEGQNAMEYKSRRFDGGLSSGTWLQAVRIQSPMVLKTLAEVTGYNWGTEPHTFMRPFGHLIHFHPQIKQKLAALKAALPGGEGTDTSEEDSLDHLECYVSFVDEHLMPLVDQFADANHSNPKRIRYEDLWYLFKPGDLIYLPRNTLQKMLRNRGHTEAYPESAIYQTIWRLEIFWPHEGDLELPMIGNGSSDWEAKTRLYFVDYDGTAYKPVSISVTMDHFDGEKDIRTLNVFPIRFVADHEALIEKSMEWGERFTQCIEQRHVSYKAWTLQNEPLGWKYMNNNKGRPVTSPEFIDGDVIIDFQEAFNAHPAWKYSYGLAPETWSSDVLTTRDKFPILLWSDASRSKLLSEWINITVSDDDIDFLEGKDFGKKHPYGQNGVDKPPKDDLVLLPRRLLGYGLHERRFLFLDVDKVKIKREADFDPFDFLEIDPVNKHIIHCLLTDHFNTKEARKKGEIASQDPIPGKGNNLVFLLHGPPGVGKTATVEAVAQKYRRPLFAITSGDLGSTPDAVESSLTEIFHLANVWDCILLLDEADVFLEEREKSDLKRNAVVSGKLPVPFVDILCNFELIYPFEVFLRVMEYYNGVLFLTTNRPGQLDEAIKSRVHSALLYQTLSQAQTEKVFRMNIKRLEYIEMQREKVQPDSSQPYLQPDKTGILEFAEKHWKEHEYDELGRWNGRQIRNAFISAAALARGDVDNNASDGRPSVTVLTERHFQGVAKSITAFDKYMARARGALDSERARTREDRPSPDEDPETGRNRRPSRNPGLSRPSLSHLGAAPQTPTPSRHYAQPPVSPSPSYYVQPAPQPAMSAPGQQPYGGGYAYPTQMYGTSPGASMPVWPQSVQQAGVQGPPPAMHPPPHAQQYPAMAHQGGSDAGLAVRQGPPQPHPPRTPDSSSSQQGHQGHHHGE</sequence>
<dbReference type="RefSeq" id="XP_001227482.1">
    <property type="nucleotide sequence ID" value="XM_001227481.1"/>
</dbReference>
<dbReference type="eggNOG" id="KOG0742">
    <property type="taxonomic scope" value="Eukaryota"/>
</dbReference>
<feature type="compositionally biased region" description="Low complexity" evidence="1">
    <location>
        <begin position="946"/>
        <end position="973"/>
    </location>
</feature>
<protein>
    <recommendedName>
        <fullName evidence="2">AAA+ ATPase domain-containing protein</fullName>
    </recommendedName>
</protein>
<feature type="domain" description="AAA+ ATPase" evidence="2">
    <location>
        <begin position="625"/>
        <end position="771"/>
    </location>
</feature>
<feature type="compositionally biased region" description="Low complexity" evidence="1">
    <location>
        <begin position="1019"/>
        <end position="1028"/>
    </location>
</feature>
<evidence type="ECO:0000256" key="1">
    <source>
        <dbReference type="SAM" id="MobiDB-lite"/>
    </source>
</evidence>
<dbReference type="PANTHER" id="PTHR46411:SF3">
    <property type="entry name" value="AAA+ ATPASE DOMAIN-CONTAINING PROTEIN"/>
    <property type="match status" value="1"/>
</dbReference>
<dbReference type="GO" id="GO:0005524">
    <property type="term" value="F:ATP binding"/>
    <property type="evidence" value="ECO:0007669"/>
    <property type="project" value="InterPro"/>
</dbReference>
<dbReference type="InterPro" id="IPR027417">
    <property type="entry name" value="P-loop_NTPase"/>
</dbReference>
<dbReference type="OMA" id="TRRYDEY"/>
<evidence type="ECO:0000313" key="4">
    <source>
        <dbReference type="Proteomes" id="UP000001056"/>
    </source>
</evidence>
<accession>Q2GR49</accession>
<dbReference type="PANTHER" id="PTHR46411">
    <property type="entry name" value="FAMILY ATPASE, PUTATIVE-RELATED"/>
    <property type="match status" value="1"/>
</dbReference>
<dbReference type="VEuPathDB" id="FungiDB:CHGG_09555"/>
<dbReference type="GO" id="GO:0016887">
    <property type="term" value="F:ATP hydrolysis activity"/>
    <property type="evidence" value="ECO:0007669"/>
    <property type="project" value="InterPro"/>
</dbReference>
<dbReference type="GeneID" id="4394693"/>
<dbReference type="InterPro" id="IPR056599">
    <property type="entry name" value="AAA_lid_fung"/>
</dbReference>
<dbReference type="InterPro" id="IPR003959">
    <property type="entry name" value="ATPase_AAA_core"/>
</dbReference>
<dbReference type="AlphaFoldDB" id="Q2GR49"/>
<feature type="region of interest" description="Disordered" evidence="1">
    <location>
        <begin position="893"/>
        <end position="1066"/>
    </location>
</feature>
<dbReference type="Gene3D" id="3.40.50.300">
    <property type="entry name" value="P-loop containing nucleotide triphosphate hydrolases"/>
    <property type="match status" value="1"/>
</dbReference>
<dbReference type="InParanoid" id="Q2GR49"/>
<feature type="compositionally biased region" description="Pro residues" evidence="1">
    <location>
        <begin position="1008"/>
        <end position="1018"/>
    </location>
</feature>
<evidence type="ECO:0000259" key="2">
    <source>
        <dbReference type="SMART" id="SM00382"/>
    </source>
</evidence>
<organism evidence="3 4">
    <name type="scientific">Chaetomium globosum (strain ATCC 6205 / CBS 148.51 / DSM 1962 / NBRC 6347 / NRRL 1970)</name>
    <name type="common">Soil fungus</name>
    <dbReference type="NCBI Taxonomy" id="306901"/>
    <lineage>
        <taxon>Eukaryota</taxon>
        <taxon>Fungi</taxon>
        <taxon>Dikarya</taxon>
        <taxon>Ascomycota</taxon>
        <taxon>Pezizomycotina</taxon>
        <taxon>Sordariomycetes</taxon>
        <taxon>Sordariomycetidae</taxon>
        <taxon>Sordariales</taxon>
        <taxon>Chaetomiaceae</taxon>
        <taxon>Chaetomium</taxon>
    </lineage>
</organism>
<keyword evidence="4" id="KW-1185">Reference proteome</keyword>
<proteinExistence type="predicted"/>
<gene>
    <name evidence="3" type="ORF">CHGG_09555</name>
</gene>
<dbReference type="SUPFAM" id="SSF52540">
    <property type="entry name" value="P-loop containing nucleoside triphosphate hydrolases"/>
    <property type="match status" value="1"/>
</dbReference>